<feature type="domain" description="Nephrocystin 3-like N-terminal" evidence="3">
    <location>
        <begin position="266"/>
        <end position="389"/>
    </location>
</feature>
<dbReference type="Proteomes" id="UP000198606">
    <property type="component" value="Unassembled WGS sequence"/>
</dbReference>
<dbReference type="InterPro" id="IPR027417">
    <property type="entry name" value="P-loop_NTPase"/>
</dbReference>
<feature type="region of interest" description="Disordered" evidence="2">
    <location>
        <begin position="1243"/>
        <end position="1272"/>
    </location>
</feature>
<evidence type="ECO:0000256" key="2">
    <source>
        <dbReference type="SAM" id="MobiDB-lite"/>
    </source>
</evidence>
<dbReference type="InterPro" id="IPR056884">
    <property type="entry name" value="NPHP3-like_N"/>
</dbReference>
<organism evidence="4 5">
    <name type="scientific">Phytopseudomonas flavescens</name>
    <dbReference type="NCBI Taxonomy" id="29435"/>
    <lineage>
        <taxon>Bacteria</taxon>
        <taxon>Pseudomonadati</taxon>
        <taxon>Pseudomonadota</taxon>
        <taxon>Gammaproteobacteria</taxon>
        <taxon>Pseudomonadales</taxon>
        <taxon>Pseudomonadaceae</taxon>
        <taxon>Phytopseudomonas</taxon>
    </lineage>
</organism>
<evidence type="ECO:0000256" key="1">
    <source>
        <dbReference type="ARBA" id="ARBA00022737"/>
    </source>
</evidence>
<dbReference type="Pfam" id="PF24883">
    <property type="entry name" value="NPHP3_N"/>
    <property type="match status" value="1"/>
</dbReference>
<dbReference type="RefSeq" id="WP_084307412.1">
    <property type="nucleotide sequence ID" value="NZ_FNDG01000015.1"/>
</dbReference>
<evidence type="ECO:0000259" key="3">
    <source>
        <dbReference type="Pfam" id="PF24883"/>
    </source>
</evidence>
<protein>
    <submittedName>
        <fullName evidence="4">NACHT domain-containing protein</fullName>
    </submittedName>
</protein>
<name>A0A1G8JWI2_9GAMM</name>
<accession>A0A1G8JWI2</accession>
<dbReference type="SUPFAM" id="SSF52540">
    <property type="entry name" value="P-loop containing nucleoside triphosphate hydrolases"/>
    <property type="match status" value="1"/>
</dbReference>
<reference evidence="4 5" key="1">
    <citation type="submission" date="2016-10" db="EMBL/GenBank/DDBJ databases">
        <authorList>
            <person name="de Groot N.N."/>
        </authorList>
    </citation>
    <scope>NUCLEOTIDE SEQUENCE [LARGE SCALE GENOMIC DNA]</scope>
    <source>
        <strain evidence="4 5">LMG 18387</strain>
    </source>
</reference>
<evidence type="ECO:0000313" key="4">
    <source>
        <dbReference type="EMBL" id="SDI35549.1"/>
    </source>
</evidence>
<gene>
    <name evidence="4" type="ORF">SAMN05216588_11577</name>
</gene>
<dbReference type="EMBL" id="FNDG01000015">
    <property type="protein sequence ID" value="SDI35549.1"/>
    <property type="molecule type" value="Genomic_DNA"/>
</dbReference>
<keyword evidence="1" id="KW-0677">Repeat</keyword>
<evidence type="ECO:0000313" key="5">
    <source>
        <dbReference type="Proteomes" id="UP000198606"/>
    </source>
</evidence>
<dbReference type="Gene3D" id="3.40.50.300">
    <property type="entry name" value="P-loop containing nucleotide triphosphate hydrolases"/>
    <property type="match status" value="1"/>
</dbReference>
<dbReference type="STRING" id="29435.SAMN05216588_11577"/>
<sequence>MNSSIKRSAIPASGYAFQNLVGIKALCEWLDTPSLYEWVKFEADDEEEARGLDDIVIQRSDGQMELIQVKFTVNEFKPDYALSWHWLTDRKGKKGTSLLEKWTKAFFRVGPDRAARTELITNRRPEAEFASSLSGGRVIWERLDDSLRQTLAQHAGGEEKARVFFERFEFNHSYAGHQTLTGEVSAQLQAKHTNHEGWLALYRATFEWSMFKNAPAPDGRITLGILRSTISEMQPRPLDQEFRVPAGYRPPDPAFATDFIEQAMKGDWNCRVLWGSPGQGKSTFLSHFCEQIQSLGVVTIRHHYFLDLQDASERFSLASVARSLMSQMESELPEVAVSLDRRPENLRVWLTHCGAACARAGTRLVLIVDGLDHVWRENDERISPLSSLFSLLFPIPQGVTIVLGTQRVGDEQLPPKLHQFVEPECWIELPRMKVPSISAWLAAHYDSNAFELPPGVTPDQTMGSLAEAFLSLSEGHPLVLTYTFMKMIRHHRVLSAQIVRQSDSAPHGDALAYYTSLWQRLSWDAKDALHLIAEDNFIWPSGALEQCLQLKKVNLEAEIGHLLATVDVGVKAFHGSLYVFIRQQPSHQGRANVLLPRVEEWLDSEAPSYLRWGWLWLYQSRRGDHSGLLSGTTKGWMLHALVQAFDINQIIRILEDAEEVAFVLGDYELALRKRALKHRIQNGPEFQIEDGSLLFKSALQLASDPYPALLTASRVNQSSLQALGDLAHLYLSLGEVGRAFDVQERIRQKIKDRLDAGTLNSHEHERAIKVYLDVVGGTGRYAPDKLINVFLNHESGEAWFAAFLEKASGYSDLTPVMAFASIPMPARLRRVLELQAIRVAGWAQAALHSWAGFERFTKHPLSACWAMLYGEPANDAYIRYIPLDRLAILDGNSETTLANHLHSIFFAAVASSLQLNGAPALEKVALNAKREWLLPLLHRLIASANATATILARGETPPVPIVYRFIAGDRPAQHDHDAWAEYRALREALALITADLFLLGRLRSEMKHISAADWAECQRSKLFAPDRLREAYFMRQCHLLSEDTAELQIRTEAKQIRQTVGPFNEKANSLCELCGWATAYGLEDTARELLQGSYEYVTGFGWRKDPGLRHLLDVIAAVAPTEPEFVRHALARLAPIYNQIDEMTEDSGTSPSDLADLLLQLRPDIFVHFYQHWIAHSQWYYADQTFAAFARNADINAPGVAAALAYASGEQAVTALRARSQLDASQKISEMVRLWDVPEQSVRDNPPAISREKDAFDDSDSQQPMMPEPEDYPPSKLAEFLKALDETREFTATSKRTVEWFSFWEAKGKGVELLSSLADVLESSISLFRGTELLDLAFELSRRLQGPKVAFVWLVRAHQYRYGWSEYYYGHVESQRRLALVGSLYPKRWEEFLQLSTLPLPHYPEKKRAIPDARLVYLLLEVGQTARALSILSNLIDTTVAEFECQPLVQPAWWREDEK</sequence>
<proteinExistence type="predicted"/>